<gene>
    <name evidence="5" type="ORF">GM676_26320</name>
</gene>
<sequence>MENIGGVLVSGAGPVGLLTALGLAKAGIKVTLLDAAATINDSPRAAIYYPVVQDVLERYGLLADALEVGYQSTEFQFRAPSRETVIRISTTILDGMVAHPSNLHLGQHTLAELVLRHLRRYPNAEVRWNTSVVDLAQDPHGVTVQVDTTEGRRALRAQWLVGADGARSTVRKLLNLPFEGHTWPDRFVATNVRFDFGKYGYAPINQVSDPVNWAVVARLGQDNLWRCTFGEDADLDEAEVRNRIPARYAAILPSTDSYEIVSAAPYRVHERCAPKFRVGRVLLAGDAAHVCNPCGGLGLTTGLLDATMAADALYAVIAGEAGEDVLDYYSRERRRVYLEVTTPLASNFKRLLSEKDPHKRREDEAFYQLAADDIDVGRRTLLYTNAVAGNPLPARSVAA</sequence>
<dbReference type="OrthoDB" id="3443359at2"/>
<dbReference type="PANTHER" id="PTHR43004">
    <property type="entry name" value="TRK SYSTEM POTASSIUM UPTAKE PROTEIN"/>
    <property type="match status" value="1"/>
</dbReference>
<dbReference type="RefSeq" id="WP_155467171.1">
    <property type="nucleotide sequence ID" value="NZ_WNKY01000047.1"/>
</dbReference>
<dbReference type="InterPro" id="IPR050641">
    <property type="entry name" value="RIFMO-like"/>
</dbReference>
<dbReference type="Gene3D" id="3.30.70.2450">
    <property type="match status" value="1"/>
</dbReference>
<evidence type="ECO:0000313" key="5">
    <source>
        <dbReference type="EMBL" id="MTV41081.1"/>
    </source>
</evidence>
<evidence type="ECO:0000313" key="6">
    <source>
        <dbReference type="Proteomes" id="UP000475582"/>
    </source>
</evidence>
<comment type="caution">
    <text evidence="5">The sequence shown here is derived from an EMBL/GenBank/DDBJ whole genome shotgun (WGS) entry which is preliminary data.</text>
</comment>
<name>A0A6L6PQY9_9BURK</name>
<evidence type="ECO:0000256" key="3">
    <source>
        <dbReference type="ARBA" id="ARBA00022827"/>
    </source>
</evidence>
<dbReference type="PRINTS" id="PR00420">
    <property type="entry name" value="RNGMNOXGNASE"/>
</dbReference>
<comment type="cofactor">
    <cofactor evidence="1">
        <name>FAD</name>
        <dbReference type="ChEBI" id="CHEBI:57692"/>
    </cofactor>
</comment>
<dbReference type="Gene3D" id="3.50.50.60">
    <property type="entry name" value="FAD/NAD(P)-binding domain"/>
    <property type="match status" value="1"/>
</dbReference>
<keyword evidence="3" id="KW-0274">FAD</keyword>
<keyword evidence="2" id="KW-0285">Flavoprotein</keyword>
<dbReference type="GO" id="GO:0071949">
    <property type="term" value="F:FAD binding"/>
    <property type="evidence" value="ECO:0007669"/>
    <property type="project" value="InterPro"/>
</dbReference>
<dbReference type="GO" id="GO:0016709">
    <property type="term" value="F:oxidoreductase activity, acting on paired donors, with incorporation or reduction of molecular oxygen, NAD(P)H as one donor, and incorporation of one atom of oxygen"/>
    <property type="evidence" value="ECO:0007669"/>
    <property type="project" value="UniProtKB-ARBA"/>
</dbReference>
<dbReference type="Proteomes" id="UP000475582">
    <property type="component" value="Unassembled WGS sequence"/>
</dbReference>
<dbReference type="InterPro" id="IPR002938">
    <property type="entry name" value="FAD-bd"/>
</dbReference>
<evidence type="ECO:0000259" key="4">
    <source>
        <dbReference type="Pfam" id="PF01494"/>
    </source>
</evidence>
<evidence type="ECO:0000256" key="1">
    <source>
        <dbReference type="ARBA" id="ARBA00001974"/>
    </source>
</evidence>
<dbReference type="SUPFAM" id="SSF51905">
    <property type="entry name" value="FAD/NAD(P)-binding domain"/>
    <property type="match status" value="1"/>
</dbReference>
<organism evidence="5 6">
    <name type="scientific">Duganella radicis</name>
    <dbReference type="NCBI Taxonomy" id="551988"/>
    <lineage>
        <taxon>Bacteria</taxon>
        <taxon>Pseudomonadati</taxon>
        <taxon>Pseudomonadota</taxon>
        <taxon>Betaproteobacteria</taxon>
        <taxon>Burkholderiales</taxon>
        <taxon>Oxalobacteraceae</taxon>
        <taxon>Telluria group</taxon>
        <taxon>Duganella</taxon>
    </lineage>
</organism>
<feature type="domain" description="FAD-binding" evidence="4">
    <location>
        <begin position="7"/>
        <end position="339"/>
    </location>
</feature>
<dbReference type="EMBL" id="WNKY01000047">
    <property type="protein sequence ID" value="MTV41081.1"/>
    <property type="molecule type" value="Genomic_DNA"/>
</dbReference>
<dbReference type="InterPro" id="IPR036188">
    <property type="entry name" value="FAD/NAD-bd_sf"/>
</dbReference>
<protein>
    <recommendedName>
        <fullName evidence="4">FAD-binding domain-containing protein</fullName>
    </recommendedName>
</protein>
<dbReference type="AlphaFoldDB" id="A0A6L6PQY9"/>
<proteinExistence type="predicted"/>
<keyword evidence="6" id="KW-1185">Reference proteome</keyword>
<reference evidence="5 6" key="1">
    <citation type="submission" date="2019-11" db="EMBL/GenBank/DDBJ databases">
        <title>Type strains purchased from KCTC, JCM and DSMZ.</title>
        <authorList>
            <person name="Lu H."/>
        </authorList>
    </citation>
    <scope>NUCLEOTIDE SEQUENCE [LARGE SCALE GENOMIC DNA]</scope>
    <source>
        <strain evidence="5 6">KCTC 22382</strain>
    </source>
</reference>
<dbReference type="Pfam" id="PF01494">
    <property type="entry name" value="FAD_binding_3"/>
    <property type="match status" value="1"/>
</dbReference>
<evidence type="ECO:0000256" key="2">
    <source>
        <dbReference type="ARBA" id="ARBA00022630"/>
    </source>
</evidence>
<accession>A0A6L6PQY9</accession>
<dbReference type="PANTHER" id="PTHR43004:SF19">
    <property type="entry name" value="BINDING MONOOXYGENASE, PUTATIVE (JCVI)-RELATED"/>
    <property type="match status" value="1"/>
</dbReference>